<reference evidence="1 2" key="1">
    <citation type="submission" date="2022-10" db="EMBL/GenBank/DDBJ databases">
        <title>Chitinophaga nivalis PC15 sp. nov., isolated from Pyeongchang county, South Korea.</title>
        <authorList>
            <person name="Trinh H.N."/>
        </authorList>
    </citation>
    <scope>NUCLEOTIDE SEQUENCE [LARGE SCALE GENOMIC DNA]</scope>
    <source>
        <strain evidence="1 2">PC14</strain>
    </source>
</reference>
<evidence type="ECO:0000313" key="1">
    <source>
        <dbReference type="EMBL" id="MCW3487156.1"/>
    </source>
</evidence>
<accession>A0ABT3IT45</accession>
<evidence type="ECO:0000313" key="2">
    <source>
        <dbReference type="Proteomes" id="UP001207742"/>
    </source>
</evidence>
<organism evidence="1 2">
    <name type="scientific">Chitinophaga nivalis</name>
    <dbReference type="NCBI Taxonomy" id="2991709"/>
    <lineage>
        <taxon>Bacteria</taxon>
        <taxon>Pseudomonadati</taxon>
        <taxon>Bacteroidota</taxon>
        <taxon>Chitinophagia</taxon>
        <taxon>Chitinophagales</taxon>
        <taxon>Chitinophagaceae</taxon>
        <taxon>Chitinophaga</taxon>
    </lineage>
</organism>
<sequence>MTKILIVITFFLIFKMNAIGQISATSFNGIALHSNINDIPGCVNFNDFSEKDHFNATPASAFYYLPIIKSQDSLIVKYFFLQCNKDKVLNKIIVLIDDSNNKALTILTKVLGPEYSTGQSSMGQPYGNIVYGWSTDAGTTVIMFKEGVTHSTLRFPVTTITIQSHSDYIDFAPTSIRPVLNRSF</sequence>
<protein>
    <submittedName>
        <fullName evidence="1">Uncharacterized protein</fullName>
    </submittedName>
</protein>
<dbReference type="Proteomes" id="UP001207742">
    <property type="component" value="Unassembled WGS sequence"/>
</dbReference>
<dbReference type="RefSeq" id="WP_264733966.1">
    <property type="nucleotide sequence ID" value="NZ_JAPDNR010000001.1"/>
</dbReference>
<proteinExistence type="predicted"/>
<dbReference type="EMBL" id="JAPDNS010000002">
    <property type="protein sequence ID" value="MCW3487156.1"/>
    <property type="molecule type" value="Genomic_DNA"/>
</dbReference>
<gene>
    <name evidence="1" type="ORF">OL497_24880</name>
</gene>
<comment type="caution">
    <text evidence="1">The sequence shown here is derived from an EMBL/GenBank/DDBJ whole genome shotgun (WGS) entry which is preliminary data.</text>
</comment>
<name>A0ABT3IT45_9BACT</name>
<keyword evidence="2" id="KW-1185">Reference proteome</keyword>